<comment type="caution">
    <text evidence="10">The sequence shown here is derived from an EMBL/GenBank/DDBJ whole genome shotgun (WGS) entry which is preliminary data.</text>
</comment>
<name>A0A5J4S3T7_9ZZZZ</name>
<dbReference type="InterPro" id="IPR029063">
    <property type="entry name" value="SAM-dependent_MTases_sf"/>
</dbReference>
<evidence type="ECO:0000259" key="9">
    <source>
        <dbReference type="Pfam" id="PF12950"/>
    </source>
</evidence>
<evidence type="ECO:0000256" key="3">
    <source>
        <dbReference type="ARBA" id="ARBA00022679"/>
    </source>
</evidence>
<dbReference type="AlphaFoldDB" id="A0A5J4S3T7"/>
<proteinExistence type="predicted"/>
<evidence type="ECO:0000256" key="6">
    <source>
        <dbReference type="ARBA" id="ARBA00023125"/>
    </source>
</evidence>
<keyword evidence="2" id="KW-0489">Methyltransferase</keyword>
<reference evidence="10" key="1">
    <citation type="submission" date="2019-03" db="EMBL/GenBank/DDBJ databases">
        <title>Single cell metagenomics reveals metabolic interactions within the superorganism composed of flagellate Streblomastix strix and complex community of Bacteroidetes bacteria on its surface.</title>
        <authorList>
            <person name="Treitli S.C."/>
            <person name="Kolisko M."/>
            <person name="Husnik F."/>
            <person name="Keeling P."/>
            <person name="Hampl V."/>
        </authorList>
    </citation>
    <scope>NUCLEOTIDE SEQUENCE</scope>
    <source>
        <strain evidence="10">STM</strain>
    </source>
</reference>
<dbReference type="InterPro" id="IPR011639">
    <property type="entry name" value="MethylTrfase_TaqI-like_dom"/>
</dbReference>
<dbReference type="SUPFAM" id="SSF53335">
    <property type="entry name" value="S-adenosyl-L-methionine-dependent methyltransferases"/>
    <property type="match status" value="1"/>
</dbReference>
<dbReference type="GO" id="GO:0003677">
    <property type="term" value="F:DNA binding"/>
    <property type="evidence" value="ECO:0007669"/>
    <property type="project" value="UniProtKB-KW"/>
</dbReference>
<dbReference type="PROSITE" id="PS00092">
    <property type="entry name" value="N6_MTASE"/>
    <property type="match status" value="1"/>
</dbReference>
<dbReference type="InterPro" id="IPR002052">
    <property type="entry name" value="DNA_methylase_N6_adenine_CS"/>
</dbReference>
<dbReference type="PANTHER" id="PTHR33841">
    <property type="entry name" value="DNA METHYLTRANSFERASE YEEA-RELATED"/>
    <property type="match status" value="1"/>
</dbReference>
<dbReference type="PRINTS" id="PR00507">
    <property type="entry name" value="N12N6MTFRASE"/>
</dbReference>
<protein>
    <recommendedName>
        <fullName evidence="1">site-specific DNA-methyltransferase (adenine-specific)</fullName>
        <ecNumber evidence="1">2.1.1.72</ecNumber>
    </recommendedName>
</protein>
<keyword evidence="10" id="KW-0378">Hydrolase</keyword>
<keyword evidence="6" id="KW-0238">DNA-binding</keyword>
<feature type="domain" description="Type II methyltransferase M.TaqI-like" evidence="8">
    <location>
        <begin position="498"/>
        <end position="810"/>
    </location>
</feature>
<evidence type="ECO:0000256" key="2">
    <source>
        <dbReference type="ARBA" id="ARBA00022603"/>
    </source>
</evidence>
<evidence type="ECO:0000259" key="8">
    <source>
        <dbReference type="Pfam" id="PF07669"/>
    </source>
</evidence>
<evidence type="ECO:0000256" key="7">
    <source>
        <dbReference type="ARBA" id="ARBA00047942"/>
    </source>
</evidence>
<dbReference type="Pfam" id="PF12950">
    <property type="entry name" value="TaqI_C"/>
    <property type="match status" value="1"/>
</dbReference>
<keyword evidence="3" id="KW-0808">Transferase</keyword>
<dbReference type="EC" id="2.1.1.72" evidence="1"/>
<evidence type="ECO:0000256" key="5">
    <source>
        <dbReference type="ARBA" id="ARBA00022747"/>
    </source>
</evidence>
<keyword evidence="5" id="KW-0680">Restriction system</keyword>
<evidence type="ECO:0000256" key="4">
    <source>
        <dbReference type="ARBA" id="ARBA00022691"/>
    </source>
</evidence>
<feature type="domain" description="TaqI-like C-terminal specificity" evidence="9">
    <location>
        <begin position="927"/>
        <end position="1087"/>
    </location>
</feature>
<dbReference type="GO" id="GO:0016787">
    <property type="term" value="F:hydrolase activity"/>
    <property type="evidence" value="ECO:0007669"/>
    <property type="project" value="UniProtKB-KW"/>
</dbReference>
<dbReference type="Pfam" id="PF07669">
    <property type="entry name" value="Eco57I"/>
    <property type="match status" value="1"/>
</dbReference>
<dbReference type="GO" id="GO:0009007">
    <property type="term" value="F:site-specific DNA-methyltransferase (adenine-specific) activity"/>
    <property type="evidence" value="ECO:0007669"/>
    <property type="project" value="UniProtKB-EC"/>
</dbReference>
<accession>A0A5J4S3T7</accession>
<comment type="catalytic activity">
    <reaction evidence="7">
        <text>a 2'-deoxyadenosine in DNA + S-adenosyl-L-methionine = an N(6)-methyl-2'-deoxyadenosine in DNA + S-adenosyl-L-homocysteine + H(+)</text>
        <dbReference type="Rhea" id="RHEA:15197"/>
        <dbReference type="Rhea" id="RHEA-COMP:12418"/>
        <dbReference type="Rhea" id="RHEA-COMP:12419"/>
        <dbReference type="ChEBI" id="CHEBI:15378"/>
        <dbReference type="ChEBI" id="CHEBI:57856"/>
        <dbReference type="ChEBI" id="CHEBI:59789"/>
        <dbReference type="ChEBI" id="CHEBI:90615"/>
        <dbReference type="ChEBI" id="CHEBI:90616"/>
        <dbReference type="EC" id="2.1.1.72"/>
    </reaction>
</comment>
<evidence type="ECO:0000313" key="10">
    <source>
        <dbReference type="EMBL" id="KAA6339983.1"/>
    </source>
</evidence>
<dbReference type="Gene3D" id="3.40.50.150">
    <property type="entry name" value="Vaccinia Virus protein VP39"/>
    <property type="match status" value="2"/>
</dbReference>
<dbReference type="SUPFAM" id="SSF116734">
    <property type="entry name" value="DNA methylase specificity domain"/>
    <property type="match status" value="1"/>
</dbReference>
<organism evidence="10">
    <name type="scientific">termite gut metagenome</name>
    <dbReference type="NCBI Taxonomy" id="433724"/>
    <lineage>
        <taxon>unclassified sequences</taxon>
        <taxon>metagenomes</taxon>
        <taxon>organismal metagenomes</taxon>
    </lineage>
</organism>
<dbReference type="PANTHER" id="PTHR33841:SF1">
    <property type="entry name" value="DNA METHYLTRANSFERASE A"/>
    <property type="match status" value="1"/>
</dbReference>
<sequence>MKEKELKNRLQQTFQLDIWKEILPFFFKKVDYFTRPENLFSENEKVIEGKQIGTIKLDDGKQLAIFVVEVEDNISILRNRVGLREIAAKHIDQAIIHGTLAFFYNKNQADYRFSFIFKESNLDMETGELIKDETKPKRYTFLLGSNETCTTPAKRLLLLADKKENDEITLKQLKEVFSVEALNKDFFKSYKAQYEKFWKYLAAEENSFRTQLIDQGKDTKEKQEKPIRDFVKKLLGRIIFLYFLQKKGWMGCPSDSSEYVDGDLNFMQNLFQSFSKKEKFHSKCLTELFFKTLNTKRSKDIFKVEGLKGNLNGSKVPYLNGGLFEPEKNPITLQIDFPVDYFSELLDFFNQYNFTIDENNPDDHEVGIDPEMLGHIFENLLEENREKGAFYTPKEIVQYMCKESLIQYLLNIFSENKEDIEQFIRTSTVTDFFKQKDNAILLNQKLDDIKVCDPAIGSGAFPIGMLQEIFEAKRFIYPRLQTHDLFDPAKVKKNIIQNSIYGVDFEKGAVDIAQLRFWLALVVEEQAPSPLPNLDYKIMQGDSLLEEFGGLKLQKLMEEEDFIIVSEQLTLGHEFERINKQLTVFDKVTKQQLSVLIDKFYDPIAWEKKTGERIDKVIIKNTINDIIEGKIHAYILSEKKELEKNVLDKQKIWNIQNEDYSRLNQKSGDFKKFVKMREKLQNLNNLENRLISLQNSDEKTFFLWHTWYKDVFDKGGFDVIIGNPPYIQIAKVKDDIEKLQQAEFETFTRTGDIYCLFYEKGIELLKPQGTLSYITSNTWMRTKFGENLRRYFTTKCNPIILLNFEDTQIFPSAAVEVSILVAKSDNWNKNVKAVAIKGNYNIGTSINDYLNKNGIILSDLSTEEWAIGNQLEIFIKTRIANIGKRLSQLDVNIFRGVTTGFNDAFFIDENIKEYLVNQDSKSKQLIKPLIRGRGLNKYYTIPPNQYIIFTKRGTNIEEFPSIKSHLLQYYDQLQPKQRHENRIGRKPGDYKWFEIQDNTAYYKEFEKEKLLWIQLSDKNRFSFSDKELFATNSCFMLTLNDSSEISLHYLSAILNSRLILYFFKMIGSTSGMGVLEWTKVATEKIPVAITNKPTCIKIENVVLCIIESIKLEMEVVISCFEDIINMMVCELYFEEELKSKEINVLQFINFPDISKVDKPEDKKAIIQKVYYELQEKDNPIRNRLLVASNRSEIIACINASTN</sequence>
<dbReference type="EMBL" id="SNRY01000493">
    <property type="protein sequence ID" value="KAA6339983.1"/>
    <property type="molecule type" value="Genomic_DNA"/>
</dbReference>
<dbReference type="GO" id="GO:0009307">
    <property type="term" value="P:DNA restriction-modification system"/>
    <property type="evidence" value="ECO:0007669"/>
    <property type="project" value="UniProtKB-KW"/>
</dbReference>
<dbReference type="InterPro" id="IPR025931">
    <property type="entry name" value="TaqI_C"/>
</dbReference>
<dbReference type="GO" id="GO:0032259">
    <property type="term" value="P:methylation"/>
    <property type="evidence" value="ECO:0007669"/>
    <property type="project" value="UniProtKB-KW"/>
</dbReference>
<gene>
    <name evidence="10" type="ORF">EZS27_012126</name>
</gene>
<keyword evidence="4" id="KW-0949">S-adenosyl-L-methionine</keyword>
<dbReference type="InterPro" id="IPR050953">
    <property type="entry name" value="N4_N6_ade-DNA_methylase"/>
</dbReference>
<evidence type="ECO:0000256" key="1">
    <source>
        <dbReference type="ARBA" id="ARBA00011900"/>
    </source>
</evidence>